<protein>
    <recommendedName>
        <fullName evidence="2">DUF1468 domain-containing protein</fullName>
    </recommendedName>
</protein>
<dbReference type="OrthoDB" id="5186924at2"/>
<reference evidence="3 4" key="1">
    <citation type="submission" date="2018-05" db="EMBL/GenBank/DDBJ databases">
        <title>Pararhodobacter marina sp. nov., isolated from deep-sea water of the Indian Ocean.</title>
        <authorList>
            <person name="Lai Q.Sr."/>
            <person name="Liu X."/>
            <person name="Shao Z."/>
        </authorList>
    </citation>
    <scope>NUCLEOTIDE SEQUENCE [LARGE SCALE GENOMIC DNA]</scope>
    <source>
        <strain evidence="3 4">CIC4N-9</strain>
    </source>
</reference>
<accession>A0A2U2CGQ2</accession>
<proteinExistence type="predicted"/>
<feature type="transmembrane region" description="Helical" evidence="1">
    <location>
        <begin position="98"/>
        <end position="125"/>
    </location>
</feature>
<keyword evidence="1" id="KW-1133">Transmembrane helix</keyword>
<dbReference type="GeneID" id="94364187"/>
<dbReference type="AlphaFoldDB" id="A0A2U2CGQ2"/>
<evidence type="ECO:0000256" key="1">
    <source>
        <dbReference type="SAM" id="Phobius"/>
    </source>
</evidence>
<organism evidence="3 4">
    <name type="scientific">Pararhodobacter marinus</name>
    <dbReference type="NCBI Taxonomy" id="2184063"/>
    <lineage>
        <taxon>Bacteria</taxon>
        <taxon>Pseudomonadati</taxon>
        <taxon>Pseudomonadota</taxon>
        <taxon>Alphaproteobacteria</taxon>
        <taxon>Rhodobacterales</taxon>
        <taxon>Paracoccaceae</taxon>
        <taxon>Pararhodobacter</taxon>
    </lineage>
</organism>
<evidence type="ECO:0000259" key="2">
    <source>
        <dbReference type="Pfam" id="PF07331"/>
    </source>
</evidence>
<dbReference type="Pfam" id="PF07331">
    <property type="entry name" value="TctB"/>
    <property type="match status" value="1"/>
</dbReference>
<dbReference type="RefSeq" id="WP_109532138.1">
    <property type="nucleotide sequence ID" value="NZ_QEYD01000002.1"/>
</dbReference>
<keyword evidence="1" id="KW-0472">Membrane</keyword>
<dbReference type="InterPro" id="IPR009936">
    <property type="entry name" value="DUF1468"/>
</dbReference>
<keyword evidence="1" id="KW-0812">Transmembrane</keyword>
<dbReference type="EMBL" id="QEYD01000002">
    <property type="protein sequence ID" value="PWE31060.1"/>
    <property type="molecule type" value="Genomic_DNA"/>
</dbReference>
<dbReference type="Proteomes" id="UP000244940">
    <property type="component" value="Unassembled WGS sequence"/>
</dbReference>
<feature type="transmembrane region" description="Helical" evidence="1">
    <location>
        <begin position="132"/>
        <end position="153"/>
    </location>
</feature>
<comment type="caution">
    <text evidence="3">The sequence shown here is derived from an EMBL/GenBank/DDBJ whole genome shotgun (WGS) entry which is preliminary data.</text>
</comment>
<gene>
    <name evidence="3" type="ORF">C4N9_04735</name>
</gene>
<name>A0A2U2CGQ2_9RHOB</name>
<evidence type="ECO:0000313" key="3">
    <source>
        <dbReference type="EMBL" id="PWE31060.1"/>
    </source>
</evidence>
<keyword evidence="4" id="KW-1185">Reference proteome</keyword>
<evidence type="ECO:0000313" key="4">
    <source>
        <dbReference type="Proteomes" id="UP000244940"/>
    </source>
</evidence>
<feature type="transmembrane region" description="Helical" evidence="1">
    <location>
        <begin position="56"/>
        <end position="78"/>
    </location>
</feature>
<sequence>MAAEPRPEGTPPRGLRGVLTSREGLGALFLLICALVVGIEASGLSMGRGRMVGPGYFPAILCGLFVLFAVILLVQAIAPGRVSVEFGPLRPPAMMIAAIAGFCLTFPFLGAGGAIIVLVVIAALAESGRGPVELLVLSVVLVALVWLVFRIGLNLQLPMYPGDV</sequence>
<feature type="transmembrane region" description="Helical" evidence="1">
    <location>
        <begin position="25"/>
        <end position="44"/>
    </location>
</feature>
<feature type="domain" description="DUF1468" evidence="2">
    <location>
        <begin position="25"/>
        <end position="158"/>
    </location>
</feature>